<sequence length="68" mass="7491">MSFKIKPVDGNRPGFEAETAREAINAVQKVWQDGGGAAKVEIEDERTSPDEETASERDLMRRQEQGGA</sequence>
<name>A0ABT9PWR5_9HYPH</name>
<protein>
    <recommendedName>
        <fullName evidence="4">DUF2188 domain-containing protein</fullName>
    </recommendedName>
</protein>
<feature type="compositionally biased region" description="Basic and acidic residues" evidence="1">
    <location>
        <begin position="45"/>
        <end position="68"/>
    </location>
</feature>
<reference evidence="2 3" key="1">
    <citation type="submission" date="2023-07" db="EMBL/GenBank/DDBJ databases">
        <title>Sorghum-associated microbial communities from plants grown in Nebraska, USA.</title>
        <authorList>
            <person name="Schachtman D."/>
        </authorList>
    </citation>
    <scope>NUCLEOTIDE SEQUENCE [LARGE SCALE GENOMIC DNA]</scope>
    <source>
        <strain evidence="2 3">DS1307</strain>
    </source>
</reference>
<evidence type="ECO:0008006" key="4">
    <source>
        <dbReference type="Google" id="ProtNLM"/>
    </source>
</evidence>
<evidence type="ECO:0000313" key="3">
    <source>
        <dbReference type="Proteomes" id="UP001241472"/>
    </source>
</evidence>
<organism evidence="2 3">
    <name type="scientific">Neorhizobium huautlense</name>
    <dbReference type="NCBI Taxonomy" id="67774"/>
    <lineage>
        <taxon>Bacteria</taxon>
        <taxon>Pseudomonadati</taxon>
        <taxon>Pseudomonadota</taxon>
        <taxon>Alphaproteobacteria</taxon>
        <taxon>Hyphomicrobiales</taxon>
        <taxon>Rhizobiaceae</taxon>
        <taxon>Rhizobium/Agrobacterium group</taxon>
        <taxon>Neorhizobium</taxon>
    </lineage>
</organism>
<dbReference type="Proteomes" id="UP001241472">
    <property type="component" value="Unassembled WGS sequence"/>
</dbReference>
<accession>A0ABT9PWR5</accession>
<proteinExistence type="predicted"/>
<feature type="region of interest" description="Disordered" evidence="1">
    <location>
        <begin position="37"/>
        <end position="68"/>
    </location>
</feature>
<comment type="caution">
    <text evidence="2">The sequence shown here is derived from an EMBL/GenBank/DDBJ whole genome shotgun (WGS) entry which is preliminary data.</text>
</comment>
<dbReference type="RefSeq" id="WP_306837259.1">
    <property type="nucleotide sequence ID" value="NZ_JAUSRF010000012.1"/>
</dbReference>
<evidence type="ECO:0000313" key="2">
    <source>
        <dbReference type="EMBL" id="MDP9838928.1"/>
    </source>
</evidence>
<gene>
    <name evidence="2" type="ORF">J2T09_003700</name>
</gene>
<dbReference type="EMBL" id="JAUSRF010000012">
    <property type="protein sequence ID" value="MDP9838928.1"/>
    <property type="molecule type" value="Genomic_DNA"/>
</dbReference>
<evidence type="ECO:0000256" key="1">
    <source>
        <dbReference type="SAM" id="MobiDB-lite"/>
    </source>
</evidence>
<keyword evidence="3" id="KW-1185">Reference proteome</keyword>